<dbReference type="EMBL" id="NFHB01000002">
    <property type="protein sequence ID" value="OUN04536.1"/>
    <property type="molecule type" value="Genomic_DNA"/>
</dbReference>
<feature type="region of interest" description="Disordered" evidence="8">
    <location>
        <begin position="1077"/>
        <end position="1101"/>
    </location>
</feature>
<dbReference type="SUPFAM" id="SSF46689">
    <property type="entry name" value="Homeodomain-like"/>
    <property type="match status" value="1"/>
</dbReference>
<dbReference type="SUPFAM" id="SSF47384">
    <property type="entry name" value="Homodimeric domain of signal transducing histidine kinase"/>
    <property type="match status" value="1"/>
</dbReference>
<evidence type="ECO:0000256" key="6">
    <source>
        <dbReference type="ARBA" id="ARBA00023163"/>
    </source>
</evidence>
<dbReference type="Pfam" id="PF07494">
    <property type="entry name" value="Reg_prop"/>
    <property type="match status" value="2"/>
</dbReference>
<keyword evidence="6" id="KW-0804">Transcription</keyword>
<dbReference type="Gene3D" id="2.130.10.10">
    <property type="entry name" value="YVTN repeat-like/Quinoprotein amine dehydrogenase"/>
    <property type="match status" value="2"/>
</dbReference>
<dbReference type="SMART" id="SM00448">
    <property type="entry name" value="REC"/>
    <property type="match status" value="1"/>
</dbReference>
<keyword evidence="5" id="KW-0238">DNA-binding</keyword>
<dbReference type="Pfam" id="PF12833">
    <property type="entry name" value="HTH_18"/>
    <property type="match status" value="1"/>
</dbReference>
<dbReference type="CDD" id="cd17574">
    <property type="entry name" value="REC_OmpR"/>
    <property type="match status" value="1"/>
</dbReference>
<evidence type="ECO:0000259" key="9">
    <source>
        <dbReference type="PROSITE" id="PS01124"/>
    </source>
</evidence>
<evidence type="ECO:0000256" key="5">
    <source>
        <dbReference type="ARBA" id="ARBA00023125"/>
    </source>
</evidence>
<dbReference type="eggNOG" id="COG3292">
    <property type="taxonomic scope" value="Bacteria"/>
</dbReference>
<dbReference type="GO" id="GO:0000155">
    <property type="term" value="F:phosphorelay sensor kinase activity"/>
    <property type="evidence" value="ECO:0007669"/>
    <property type="project" value="InterPro"/>
</dbReference>
<dbReference type="SMART" id="SM00388">
    <property type="entry name" value="HisKA"/>
    <property type="match status" value="1"/>
</dbReference>
<dbReference type="Gene3D" id="2.60.40.10">
    <property type="entry name" value="Immunoglobulins"/>
    <property type="match status" value="1"/>
</dbReference>
<evidence type="ECO:0000256" key="3">
    <source>
        <dbReference type="ARBA" id="ARBA00022553"/>
    </source>
</evidence>
<dbReference type="InterPro" id="IPR018060">
    <property type="entry name" value="HTH_AraC"/>
</dbReference>
<dbReference type="InterPro" id="IPR005467">
    <property type="entry name" value="His_kinase_dom"/>
</dbReference>
<dbReference type="SMART" id="SM00387">
    <property type="entry name" value="HATPase_c"/>
    <property type="match status" value="1"/>
</dbReference>
<dbReference type="InterPro" id="IPR036890">
    <property type="entry name" value="HATPase_C_sf"/>
</dbReference>
<evidence type="ECO:0000256" key="4">
    <source>
        <dbReference type="ARBA" id="ARBA00023015"/>
    </source>
</evidence>
<dbReference type="PANTHER" id="PTHR43547:SF2">
    <property type="entry name" value="HYBRID SIGNAL TRANSDUCTION HISTIDINE KINASE C"/>
    <property type="match status" value="1"/>
</dbReference>
<keyword evidence="3 7" id="KW-0597">Phosphoprotein</keyword>
<dbReference type="OrthoDB" id="9797097at2"/>
<evidence type="ECO:0000313" key="13">
    <source>
        <dbReference type="Proteomes" id="UP000195772"/>
    </source>
</evidence>
<dbReference type="Pfam" id="PF02518">
    <property type="entry name" value="HATPase_c"/>
    <property type="match status" value="1"/>
</dbReference>
<comment type="caution">
    <text evidence="12">The sequence shown here is derived from an EMBL/GenBank/DDBJ whole genome shotgun (WGS) entry which is preliminary data.</text>
</comment>
<dbReference type="GO" id="GO:0043565">
    <property type="term" value="F:sequence-specific DNA binding"/>
    <property type="evidence" value="ECO:0007669"/>
    <property type="project" value="InterPro"/>
</dbReference>
<evidence type="ECO:0000313" key="12">
    <source>
        <dbReference type="EMBL" id="OUN04536.1"/>
    </source>
</evidence>
<keyword evidence="12" id="KW-0418">Kinase</keyword>
<dbReference type="SUPFAM" id="SSF55874">
    <property type="entry name" value="ATPase domain of HSP90 chaperone/DNA topoisomerase II/histidine kinase"/>
    <property type="match status" value="1"/>
</dbReference>
<feature type="domain" description="Response regulatory" evidence="11">
    <location>
        <begin position="1116"/>
        <end position="1231"/>
    </location>
</feature>
<feature type="domain" description="HTH araC/xylS-type" evidence="9">
    <location>
        <begin position="1263"/>
        <end position="1363"/>
    </location>
</feature>
<organism evidence="12 13">
    <name type="scientific">Alistipes onderdonkii</name>
    <dbReference type="NCBI Taxonomy" id="328813"/>
    <lineage>
        <taxon>Bacteria</taxon>
        <taxon>Pseudomonadati</taxon>
        <taxon>Bacteroidota</taxon>
        <taxon>Bacteroidia</taxon>
        <taxon>Bacteroidales</taxon>
        <taxon>Rikenellaceae</taxon>
        <taxon>Alistipes</taxon>
    </lineage>
</organism>
<dbReference type="CDD" id="cd00082">
    <property type="entry name" value="HisKA"/>
    <property type="match status" value="1"/>
</dbReference>
<dbReference type="InterPro" id="IPR015943">
    <property type="entry name" value="WD40/YVTN_repeat-like_dom_sf"/>
</dbReference>
<dbReference type="InterPro" id="IPR020449">
    <property type="entry name" value="Tscrpt_reg_AraC-type_HTH"/>
</dbReference>
<dbReference type="Gene3D" id="3.40.50.2300">
    <property type="match status" value="1"/>
</dbReference>
<dbReference type="InterPro" id="IPR036097">
    <property type="entry name" value="HisK_dim/P_sf"/>
</dbReference>
<dbReference type="InterPro" id="IPR013783">
    <property type="entry name" value="Ig-like_fold"/>
</dbReference>
<dbReference type="Pfam" id="PF00072">
    <property type="entry name" value="Response_reg"/>
    <property type="match status" value="1"/>
</dbReference>
<dbReference type="InterPro" id="IPR009057">
    <property type="entry name" value="Homeodomain-like_sf"/>
</dbReference>
<keyword evidence="12" id="KW-0808">Transferase</keyword>
<evidence type="ECO:0000256" key="2">
    <source>
        <dbReference type="ARBA" id="ARBA00012438"/>
    </source>
</evidence>
<dbReference type="Gene3D" id="1.10.10.60">
    <property type="entry name" value="Homeodomain-like"/>
    <property type="match status" value="1"/>
</dbReference>
<dbReference type="PRINTS" id="PR00032">
    <property type="entry name" value="HTHARAC"/>
</dbReference>
<dbReference type="eggNOG" id="COG2207">
    <property type="taxonomic scope" value="Bacteria"/>
</dbReference>
<evidence type="ECO:0000256" key="7">
    <source>
        <dbReference type="PROSITE-ProRule" id="PRU00169"/>
    </source>
</evidence>
<comment type="catalytic activity">
    <reaction evidence="1">
        <text>ATP + protein L-histidine = ADP + protein N-phospho-L-histidine.</text>
        <dbReference type="EC" id="2.7.13.3"/>
    </reaction>
</comment>
<dbReference type="PROSITE" id="PS50110">
    <property type="entry name" value="RESPONSE_REGULATORY"/>
    <property type="match status" value="1"/>
</dbReference>
<dbReference type="RefSeq" id="WP_087401442.1">
    <property type="nucleotide sequence ID" value="NZ_NFHB01000002.1"/>
</dbReference>
<dbReference type="InterPro" id="IPR011110">
    <property type="entry name" value="Reg_prop"/>
</dbReference>
<reference evidence="13" key="1">
    <citation type="submission" date="2017-04" db="EMBL/GenBank/DDBJ databases">
        <title>Function of individual gut microbiota members based on whole genome sequencing of pure cultures obtained from chicken caecum.</title>
        <authorList>
            <person name="Medvecky M."/>
            <person name="Cejkova D."/>
            <person name="Polansky O."/>
            <person name="Karasova D."/>
            <person name="Kubasova T."/>
            <person name="Cizek A."/>
            <person name="Rychlik I."/>
        </authorList>
    </citation>
    <scope>NUCLEOTIDE SEQUENCE [LARGE SCALE GENOMIC DNA]</scope>
    <source>
        <strain evidence="13">An90</strain>
    </source>
</reference>
<dbReference type="PROSITE" id="PS01124">
    <property type="entry name" value="HTH_ARAC_FAMILY_2"/>
    <property type="match status" value="1"/>
</dbReference>
<dbReference type="PROSITE" id="PS50109">
    <property type="entry name" value="HIS_KIN"/>
    <property type="match status" value="1"/>
</dbReference>
<dbReference type="GO" id="GO:0003700">
    <property type="term" value="F:DNA-binding transcription factor activity"/>
    <property type="evidence" value="ECO:0007669"/>
    <property type="project" value="InterPro"/>
</dbReference>
<feature type="modified residue" description="4-aspartylphosphate" evidence="7">
    <location>
        <position position="1164"/>
    </location>
</feature>
<dbReference type="InterPro" id="IPR001789">
    <property type="entry name" value="Sig_transdc_resp-reg_receiver"/>
</dbReference>
<dbReference type="InterPro" id="IPR011123">
    <property type="entry name" value="Y_Y_Y"/>
</dbReference>
<name>A0A1Y3QY22_9BACT</name>
<sequence>MRPNLILSRLFATVLAMLATVGYVSAEPYSKIRFVPIPSDILPSSEVRKLYQDSDGYIWIPTYNGLARYDGYGVVTYGMHDVSGVAFNSFVNVVAEDRDKVIWIGTERGLFRLDKKTGMISTTGCEQVGDCNISVIICDTGNGIWVGSDKGLFRKNASEHDFRPVTMRNADGKPVTDITSVVKDANCSLWIASYGSGLLRYDLREERTYTYDDEILRHAHVVFCDAGGNVWVGTWGAGLIRLINPYAPGRMQYARYMHREDDDTALLDDIVYAIEEDITQNTLWVGTRSGLSILHDPDHRPSFQNFKPGEDVGDLPYNEVNSIMRARDNLMWIGMLGGGVCKIQTAGMKFEFNRLDPVRARFNTSSVRSMYYIGEGEYWLGLLDFGLIRYNTRSGRIVSYREHPDLCVLPYTSTVNAIIRRNATSELCFATWSSGVWCYDEKRHRVRQINRNTLPLFADDCVLALREDPDGNLWIGSRSGIYIESASGQLSTLDMWLGRKTPFASTRIFDICCVGGGVVWIATNGDGIIRVDTKRRDWIQYRRGAGMTADNVYCLGTDDAGNLWAGTIADGLAVYSPSEDRFKAVTAFPNIEKKGITNIARDENGRMWITTNDAVFSFSPDENGTPEHINTYIITADLQSFFFNRNASARVEYGRMAFGGSNGLRIFTGNRIQPHQSKLPIVLTDFRVHNQSLRTMPEKEREHISSREIDYADEVTLTHRQNNFYIEFSMLSYANPRDNIFKYKLDGFDKEYVLVDSQHRFASYNNLPAGIYTFHLQAAGGNGVWSSNERVLKVRILPAPWRSWWAVALYLAALAGVAYGAIRFLRYRLRMQHEIRISKFERRKTEELNHAKLQFFTNVTHELMTPLTIIITSLDSLRSTSTDREALYNVISVNATRLMRLIQQILEFRKVESGNLKIRVSQGDVAAFVRKCVEAFAPLVSKKRLRVYFQSSADRIEGWFDSDKLDKIVYNLLSNAAKYTPDEGEIKIRVGMESPGFVGIMIANSGECMSQQTIDGLFKRFYDGNYRKFHTIGTGIGLSLVKDLTDIHKGHIRVSSSEREGNCFRVVLPIGRDAYSGEEVDESVPGPDSADLMPGSAELPSMRPDEAVAGDGRMYTILIVDDNEELRVLVSNLLAAYFHIEMASGGEEALQLLAEKPVDLVVSDIMMPGMDGIELCAKIKGTFEYCHIPVILLTAKNTDDSRIEGYDSGADGYVTKPFNFKLLHAQIVNQLRKQERKGSHFRNQLVFEIEALEYTSMDEDFMRRAMACVNAHIDDGEFSQADFTREMNTSRTVLTEKLKSLTGLTPTAFMVDIRLRAAYRLLEQQRHMRIADLAYAVGFNDPKYFSTCFRKKFGVSPKEFIEQLDGKGEKIV</sequence>
<dbReference type="Gene3D" id="3.30.565.10">
    <property type="entry name" value="Histidine kinase-like ATPase, C-terminal domain"/>
    <property type="match status" value="1"/>
</dbReference>
<dbReference type="FunFam" id="2.60.40.10:FF:000791">
    <property type="entry name" value="Two-component system sensor histidine kinase/response regulator"/>
    <property type="match status" value="1"/>
</dbReference>
<dbReference type="Proteomes" id="UP000195772">
    <property type="component" value="Unassembled WGS sequence"/>
</dbReference>
<evidence type="ECO:0000259" key="10">
    <source>
        <dbReference type="PROSITE" id="PS50109"/>
    </source>
</evidence>
<dbReference type="PANTHER" id="PTHR43547">
    <property type="entry name" value="TWO-COMPONENT HISTIDINE KINASE"/>
    <property type="match status" value="1"/>
</dbReference>
<feature type="domain" description="Histidine kinase" evidence="10">
    <location>
        <begin position="858"/>
        <end position="1072"/>
    </location>
</feature>
<protein>
    <recommendedName>
        <fullName evidence="2">histidine kinase</fullName>
        <ecNumber evidence="2">2.7.13.3</ecNumber>
    </recommendedName>
</protein>
<dbReference type="Pfam" id="PF00512">
    <property type="entry name" value="HisKA"/>
    <property type="match status" value="1"/>
</dbReference>
<dbReference type="Gene3D" id="1.10.287.130">
    <property type="match status" value="1"/>
</dbReference>
<proteinExistence type="predicted"/>
<evidence type="ECO:0000259" key="11">
    <source>
        <dbReference type="PROSITE" id="PS50110"/>
    </source>
</evidence>
<accession>A0A1Y3QY22</accession>
<dbReference type="SUPFAM" id="SSF52172">
    <property type="entry name" value="CheY-like"/>
    <property type="match status" value="1"/>
</dbReference>
<evidence type="ECO:0000256" key="8">
    <source>
        <dbReference type="SAM" id="MobiDB-lite"/>
    </source>
</evidence>
<dbReference type="InterPro" id="IPR003661">
    <property type="entry name" value="HisK_dim/P_dom"/>
</dbReference>
<dbReference type="InterPro" id="IPR011006">
    <property type="entry name" value="CheY-like_superfamily"/>
</dbReference>
<dbReference type="eggNOG" id="COG5002">
    <property type="taxonomic scope" value="Bacteria"/>
</dbReference>
<dbReference type="EC" id="2.7.13.3" evidence="2"/>
<evidence type="ECO:0000256" key="1">
    <source>
        <dbReference type="ARBA" id="ARBA00000085"/>
    </source>
</evidence>
<keyword evidence="4" id="KW-0805">Transcription regulation</keyword>
<gene>
    <name evidence="12" type="ORF">B5G41_04310</name>
</gene>
<dbReference type="SUPFAM" id="SSF63829">
    <property type="entry name" value="Calcium-dependent phosphotriesterase"/>
    <property type="match status" value="2"/>
</dbReference>
<dbReference type="SMART" id="SM00342">
    <property type="entry name" value="HTH_ARAC"/>
    <property type="match status" value="1"/>
</dbReference>
<dbReference type="Pfam" id="PF07495">
    <property type="entry name" value="Y_Y_Y"/>
    <property type="match status" value="1"/>
</dbReference>
<dbReference type="eggNOG" id="COG0745">
    <property type="taxonomic scope" value="Bacteria"/>
</dbReference>
<dbReference type="InterPro" id="IPR003594">
    <property type="entry name" value="HATPase_dom"/>
</dbReference>